<accession>A0A6G0QYG6</accession>
<gene>
    <name evidence="2" type="ORF">PF008_g20865</name>
</gene>
<evidence type="ECO:0000313" key="3">
    <source>
        <dbReference type="Proteomes" id="UP000486351"/>
    </source>
</evidence>
<organism evidence="2 3">
    <name type="scientific">Phytophthora fragariae</name>
    <dbReference type="NCBI Taxonomy" id="53985"/>
    <lineage>
        <taxon>Eukaryota</taxon>
        <taxon>Sar</taxon>
        <taxon>Stramenopiles</taxon>
        <taxon>Oomycota</taxon>
        <taxon>Peronosporomycetes</taxon>
        <taxon>Peronosporales</taxon>
        <taxon>Peronosporaceae</taxon>
        <taxon>Phytophthora</taxon>
    </lineage>
</organism>
<sequence length="64" mass="7324">MQDGLVGRRDVAGSLQPSRIESFGLKWRYRESRAEGQKTTAMPPRLPDDVEKEVEYTQLGTTER</sequence>
<feature type="region of interest" description="Disordered" evidence="1">
    <location>
        <begin position="31"/>
        <end position="64"/>
    </location>
</feature>
<reference evidence="2 3" key="1">
    <citation type="submission" date="2018-09" db="EMBL/GenBank/DDBJ databases">
        <title>Genomic investigation of the strawberry pathogen Phytophthora fragariae indicates pathogenicity is determined by transcriptional variation in three key races.</title>
        <authorList>
            <person name="Adams T.M."/>
            <person name="Armitage A.D."/>
            <person name="Sobczyk M.K."/>
            <person name="Bates H.J."/>
            <person name="Dunwell J.M."/>
            <person name="Nellist C.F."/>
            <person name="Harrison R.J."/>
        </authorList>
    </citation>
    <scope>NUCLEOTIDE SEQUENCE [LARGE SCALE GENOMIC DNA]</scope>
    <source>
        <strain evidence="2 3">NOV-77</strain>
    </source>
</reference>
<evidence type="ECO:0000313" key="2">
    <source>
        <dbReference type="EMBL" id="KAE9308810.1"/>
    </source>
</evidence>
<proteinExistence type="predicted"/>
<protein>
    <submittedName>
        <fullName evidence="2">Uncharacterized protein</fullName>
    </submittedName>
</protein>
<comment type="caution">
    <text evidence="2">The sequence shown here is derived from an EMBL/GenBank/DDBJ whole genome shotgun (WGS) entry which is preliminary data.</text>
</comment>
<evidence type="ECO:0000256" key="1">
    <source>
        <dbReference type="SAM" id="MobiDB-lite"/>
    </source>
</evidence>
<feature type="compositionally biased region" description="Basic and acidic residues" evidence="1">
    <location>
        <begin position="46"/>
        <end position="55"/>
    </location>
</feature>
<dbReference type="Proteomes" id="UP000486351">
    <property type="component" value="Unassembled WGS sequence"/>
</dbReference>
<dbReference type="AlphaFoldDB" id="A0A6G0QYG6"/>
<dbReference type="EMBL" id="QXFY01001817">
    <property type="protein sequence ID" value="KAE9308810.1"/>
    <property type="molecule type" value="Genomic_DNA"/>
</dbReference>
<name>A0A6G0QYG6_9STRA</name>